<evidence type="ECO:0000313" key="7">
    <source>
        <dbReference type="Proteomes" id="UP000218831"/>
    </source>
</evidence>
<dbReference type="SUPFAM" id="SSF52151">
    <property type="entry name" value="FabD/lysophospholipase-like"/>
    <property type="match status" value="1"/>
</dbReference>
<dbReference type="InterPro" id="IPR016035">
    <property type="entry name" value="Acyl_Trfase/lysoPLipase"/>
</dbReference>
<dbReference type="InterPro" id="IPR002641">
    <property type="entry name" value="PNPLA_dom"/>
</dbReference>
<dbReference type="PANTHER" id="PTHR14226">
    <property type="entry name" value="NEUROPATHY TARGET ESTERASE/SWISS CHEESE D.MELANOGASTER"/>
    <property type="match status" value="1"/>
</dbReference>
<dbReference type="Pfam" id="PF19143">
    <property type="entry name" value="Omp85_2"/>
    <property type="match status" value="1"/>
</dbReference>
<dbReference type="Pfam" id="PF01734">
    <property type="entry name" value="Patatin"/>
    <property type="match status" value="1"/>
</dbReference>
<dbReference type="RefSeq" id="WP_095606235.1">
    <property type="nucleotide sequence ID" value="NZ_NSKE01000005.1"/>
</dbReference>
<feature type="domain" description="PNPLA" evidence="5">
    <location>
        <begin position="49"/>
        <end position="240"/>
    </location>
</feature>
<feature type="short sequence motif" description="GXSXG" evidence="4">
    <location>
        <begin position="80"/>
        <end position="84"/>
    </location>
</feature>
<keyword evidence="2 4" id="KW-0442">Lipid degradation</keyword>
<feature type="active site" description="Nucleophile" evidence="4">
    <location>
        <position position="82"/>
    </location>
</feature>
<name>A0A2A2GAU0_9BACT</name>
<dbReference type="PANTHER" id="PTHR14226:SF76">
    <property type="entry name" value="NTE FAMILY PROTEIN RSSA"/>
    <property type="match status" value="1"/>
</dbReference>
<evidence type="ECO:0000256" key="2">
    <source>
        <dbReference type="ARBA" id="ARBA00022963"/>
    </source>
</evidence>
<reference evidence="6 7" key="1">
    <citation type="submission" date="2017-08" db="EMBL/GenBank/DDBJ databases">
        <title>Aliifodinibius alkalisoli sp. nov., isolated from saline alkaline soil.</title>
        <authorList>
            <person name="Liu D."/>
            <person name="Zhang G."/>
        </authorList>
    </citation>
    <scope>NUCLEOTIDE SEQUENCE [LARGE SCALE GENOMIC DNA]</scope>
    <source>
        <strain evidence="6 7">WN023</strain>
    </source>
</reference>
<evidence type="ECO:0000256" key="1">
    <source>
        <dbReference type="ARBA" id="ARBA00022801"/>
    </source>
</evidence>
<protein>
    <recommendedName>
        <fullName evidence="5">PNPLA domain-containing protein</fullName>
    </recommendedName>
</protein>
<keyword evidence="7" id="KW-1185">Reference proteome</keyword>
<dbReference type="CDD" id="cd07205">
    <property type="entry name" value="Pat_PNPLA6_PNPLA7_NTE1_like"/>
    <property type="match status" value="1"/>
</dbReference>
<feature type="active site" description="Proton acceptor" evidence="4">
    <location>
        <position position="227"/>
    </location>
</feature>
<comment type="caution">
    <text evidence="6">The sequence shown here is derived from an EMBL/GenBank/DDBJ whole genome shotgun (WGS) entry which is preliminary data.</text>
</comment>
<evidence type="ECO:0000256" key="4">
    <source>
        <dbReference type="PROSITE-ProRule" id="PRU01161"/>
    </source>
</evidence>
<dbReference type="Gene3D" id="2.40.160.50">
    <property type="entry name" value="membrane protein fhac: a member of the omp85/tpsb transporter family"/>
    <property type="match status" value="1"/>
</dbReference>
<gene>
    <name evidence="6" type="ORF">CK503_07780</name>
</gene>
<feature type="short sequence motif" description="GXGXXG" evidence="4">
    <location>
        <begin position="53"/>
        <end position="58"/>
    </location>
</feature>
<keyword evidence="1 4" id="KW-0378">Hydrolase</keyword>
<dbReference type="EMBL" id="NSKE01000005">
    <property type="protein sequence ID" value="PAU94104.1"/>
    <property type="molecule type" value="Genomic_DNA"/>
</dbReference>
<dbReference type="Gene3D" id="3.40.1090.10">
    <property type="entry name" value="Cytosolic phospholipase A2 catalytic domain"/>
    <property type="match status" value="2"/>
</dbReference>
<sequence length="748" mass="83400">MTGPILNKFDIQRTLLLIFFLCIPFLGIAQQNETKNEKSTENEEIKLGLALSGGGAKGFAHIGVLKVLQEEGIPVHMVSGTSMGSIVGSLYAIGYSPQEIEEIAQTSNWNILLNDSYQINPQQISNSILKKDTYLVTFPFTDNQLTLPVGLVDGQNISMMLYRLMLPFHDVRDFTELPIPFAAVATNLATGEPKSFSSGYLPDVVRASIAIPSIFKPVKIDGESYIDGGVARNIPVEDVQNIGADFVIASDVGEPIRKVDSLKTFVDILFQSVGFHQQESDVIQKEKTDIYIRPDISDFSTFSYDQVDAIIRRGEQAARKALPKIKEALAKYETAPSTFKPIQSTRQDTILVSDISFNNLSGLIQQEQVLLALDIQLPEKLTLSQIEQKINQLYDSGLFSQISYRLQKDQNPEGNQLVLEFQHKEQEYAGFSMRYDSQYKAALLFGASFTDNIFLNDRITMQLRAGEILELTSDYSIPISLAPLTHIKTGLSLQRSPINYYNQNQALSSIDVEKLTFKPSIATQLWQQADFEIGLETELYNLNEAIGNTLVLGNNTFLLKPFLTVDFNTLNRSYFPTRGQSLNLKTEFSEPGWGSSASFIQTSGKWFSTIQLISGVNISNEIFAGYSSSSDLPFHYYYYAGGLSQNPVFELKQLPFMGHPTQQLRAANMKALRSKLQVRINKNIYIGGGMNVAHLADQWTFNMDQERLETGYSLSFGATSIVGPIEVALSTPDFTSGYAVKLNMGYHF</sequence>
<dbReference type="InterPro" id="IPR050301">
    <property type="entry name" value="NTE"/>
</dbReference>
<evidence type="ECO:0000313" key="6">
    <source>
        <dbReference type="EMBL" id="PAU94104.1"/>
    </source>
</evidence>
<dbReference type="GO" id="GO:0016787">
    <property type="term" value="F:hydrolase activity"/>
    <property type="evidence" value="ECO:0007669"/>
    <property type="project" value="UniProtKB-UniRule"/>
</dbReference>
<dbReference type="GO" id="GO:0016042">
    <property type="term" value="P:lipid catabolic process"/>
    <property type="evidence" value="ECO:0007669"/>
    <property type="project" value="UniProtKB-UniRule"/>
</dbReference>
<evidence type="ECO:0000259" key="5">
    <source>
        <dbReference type="PROSITE" id="PS51635"/>
    </source>
</evidence>
<dbReference type="Proteomes" id="UP000218831">
    <property type="component" value="Unassembled WGS sequence"/>
</dbReference>
<accession>A0A2A2GAU0</accession>
<dbReference type="InterPro" id="IPR043864">
    <property type="entry name" value="Omp85-like_dom"/>
</dbReference>
<dbReference type="OrthoDB" id="9770965at2"/>
<keyword evidence="3 4" id="KW-0443">Lipid metabolism</keyword>
<evidence type="ECO:0000256" key="3">
    <source>
        <dbReference type="ARBA" id="ARBA00023098"/>
    </source>
</evidence>
<feature type="short sequence motif" description="DGA/G" evidence="4">
    <location>
        <begin position="227"/>
        <end position="229"/>
    </location>
</feature>
<proteinExistence type="predicted"/>
<organism evidence="6 7">
    <name type="scientific">Fodinibius salipaludis</name>
    <dbReference type="NCBI Taxonomy" id="2032627"/>
    <lineage>
        <taxon>Bacteria</taxon>
        <taxon>Pseudomonadati</taxon>
        <taxon>Balneolota</taxon>
        <taxon>Balneolia</taxon>
        <taxon>Balneolales</taxon>
        <taxon>Balneolaceae</taxon>
        <taxon>Fodinibius</taxon>
    </lineage>
</organism>
<dbReference type="PROSITE" id="PS51635">
    <property type="entry name" value="PNPLA"/>
    <property type="match status" value="1"/>
</dbReference>
<dbReference type="AlphaFoldDB" id="A0A2A2GAU0"/>